<comment type="caution">
    <text evidence="1">The sequence shown here is derived from an EMBL/GenBank/DDBJ whole genome shotgun (WGS) entry which is preliminary data.</text>
</comment>
<dbReference type="EMBL" id="JACHVB010000014">
    <property type="protein sequence ID" value="MBC2593531.1"/>
    <property type="molecule type" value="Genomic_DNA"/>
</dbReference>
<accession>A0A842HDV5</accession>
<evidence type="ECO:0000313" key="2">
    <source>
        <dbReference type="Proteomes" id="UP000546464"/>
    </source>
</evidence>
<name>A0A842HDV5_9BACT</name>
<dbReference type="Proteomes" id="UP000546464">
    <property type="component" value="Unassembled WGS sequence"/>
</dbReference>
<dbReference type="AlphaFoldDB" id="A0A842HDV5"/>
<keyword evidence="2" id="KW-1185">Reference proteome</keyword>
<reference evidence="1 2" key="1">
    <citation type="submission" date="2020-07" db="EMBL/GenBank/DDBJ databases">
        <authorList>
            <person name="Feng X."/>
        </authorList>
    </citation>
    <scope>NUCLEOTIDE SEQUENCE [LARGE SCALE GENOMIC DNA]</scope>
    <source>
        <strain evidence="1 2">JCM31066</strain>
    </source>
</reference>
<proteinExistence type="predicted"/>
<organism evidence="1 2">
    <name type="scientific">Ruficoccus amylovorans</name>
    <dbReference type="NCBI Taxonomy" id="1804625"/>
    <lineage>
        <taxon>Bacteria</taxon>
        <taxon>Pseudomonadati</taxon>
        <taxon>Verrucomicrobiota</taxon>
        <taxon>Opitutia</taxon>
        <taxon>Puniceicoccales</taxon>
        <taxon>Cerasicoccaceae</taxon>
        <taxon>Ruficoccus</taxon>
    </lineage>
</organism>
<gene>
    <name evidence="1" type="ORF">H5P28_04575</name>
</gene>
<dbReference type="RefSeq" id="WP_185674538.1">
    <property type="nucleotide sequence ID" value="NZ_JACHVB010000014.1"/>
</dbReference>
<sequence length="134" mass="15557">MHCSKTNDGGNVRSVFLFQSRRRRHAETTPICQERSPVRLSRLMALAIRFEDMLREEDVVGYSELSARYGVDRGRISRIMNLRLLATDLQEKLLSLEDGETELSLKRLLPVCKLPMWSEQRVAFAVVYKETRIT</sequence>
<evidence type="ECO:0000313" key="1">
    <source>
        <dbReference type="EMBL" id="MBC2593531.1"/>
    </source>
</evidence>
<protein>
    <submittedName>
        <fullName evidence="1">Uncharacterized protein</fullName>
    </submittedName>
</protein>